<dbReference type="STRING" id="694429.Pyrfu_1434"/>
<dbReference type="GO" id="GO:0005524">
    <property type="term" value="F:ATP binding"/>
    <property type="evidence" value="ECO:0007669"/>
    <property type="project" value="UniProtKB-KW"/>
</dbReference>
<evidence type="ECO:0000313" key="6">
    <source>
        <dbReference type="Proteomes" id="UP000001037"/>
    </source>
</evidence>
<dbReference type="InterPro" id="IPR003439">
    <property type="entry name" value="ABC_transporter-like_ATP-bd"/>
</dbReference>
<proteinExistence type="predicted"/>
<sequence>MHAIEAKNLVKRYRRKSGLVRRRVREVLALRGVTFTVEKGEVFGLLGPNGAGKTTTVKIISTILLPDDGEARVMGHDVVTEADEVRKLIGVSLSVERGFWYVMSGRENLTYFGLLRGLRGAELQQRIDHVLKLVGLDRVADKPVEEYSLGMKAKLALARALLHDPEVLILDEPTLGLDPTAARRVRELLVMLAKEEGKTIFITTHNMYEAEIICDRVAIIHSGRIIAIGTPHELKRLIIGYVPVVVVGWGPTEAIEDIVKTTGLRYTIDARGDRVRLRLLAPSGEEEKLLARLVSSLVSRRFHVIEARVEEPSLEDVFIKLVSSGS</sequence>
<dbReference type="FunCoup" id="G0EH68">
    <property type="interactions" value="3"/>
</dbReference>
<evidence type="ECO:0000259" key="4">
    <source>
        <dbReference type="PROSITE" id="PS50893"/>
    </source>
</evidence>
<dbReference type="Pfam" id="PF00005">
    <property type="entry name" value="ABC_tran"/>
    <property type="match status" value="1"/>
</dbReference>
<dbReference type="SUPFAM" id="SSF52540">
    <property type="entry name" value="P-loop containing nucleoside triphosphate hydrolases"/>
    <property type="match status" value="1"/>
</dbReference>
<dbReference type="InterPro" id="IPR027417">
    <property type="entry name" value="P-loop_NTPase"/>
</dbReference>
<dbReference type="OrthoDB" id="31298at2157"/>
<accession>G0EH68</accession>
<dbReference type="InterPro" id="IPR017871">
    <property type="entry name" value="ABC_transporter-like_CS"/>
</dbReference>
<evidence type="ECO:0000256" key="3">
    <source>
        <dbReference type="ARBA" id="ARBA00022840"/>
    </source>
</evidence>
<keyword evidence="1" id="KW-0813">Transport</keyword>
<dbReference type="PROSITE" id="PS50893">
    <property type="entry name" value="ABC_TRANSPORTER_2"/>
    <property type="match status" value="1"/>
</dbReference>
<dbReference type="Gene3D" id="3.40.50.300">
    <property type="entry name" value="P-loop containing nucleotide triphosphate hydrolases"/>
    <property type="match status" value="1"/>
</dbReference>
<dbReference type="KEGG" id="pfm:Pyrfu_1434"/>
<dbReference type="HOGENOM" id="CLU_000604_1_2_2"/>
<dbReference type="PROSITE" id="PS00211">
    <property type="entry name" value="ABC_TRANSPORTER_1"/>
    <property type="match status" value="1"/>
</dbReference>
<name>G0EH68_PYRF1</name>
<dbReference type="EMBL" id="CP002838">
    <property type="protein sequence ID" value="AEM39292.1"/>
    <property type="molecule type" value="Genomic_DNA"/>
</dbReference>
<dbReference type="Proteomes" id="UP000001037">
    <property type="component" value="Chromosome"/>
</dbReference>
<dbReference type="PANTHER" id="PTHR42711">
    <property type="entry name" value="ABC TRANSPORTER ATP-BINDING PROTEIN"/>
    <property type="match status" value="1"/>
</dbReference>
<feature type="domain" description="ABC transporter" evidence="4">
    <location>
        <begin position="4"/>
        <end position="247"/>
    </location>
</feature>
<dbReference type="SMART" id="SM00382">
    <property type="entry name" value="AAA"/>
    <property type="match status" value="1"/>
</dbReference>
<dbReference type="PANTHER" id="PTHR42711:SF18">
    <property type="entry name" value="ABC TRANSPORTER, ATP-BINDING PROTEIN"/>
    <property type="match status" value="1"/>
</dbReference>
<dbReference type="GeneID" id="11138620"/>
<organism evidence="5 6">
    <name type="scientific">Pyrolobus fumarii (strain DSM 11204 / 1A)</name>
    <dbReference type="NCBI Taxonomy" id="694429"/>
    <lineage>
        <taxon>Archaea</taxon>
        <taxon>Thermoproteota</taxon>
        <taxon>Thermoprotei</taxon>
        <taxon>Desulfurococcales</taxon>
        <taxon>Pyrodictiaceae</taxon>
        <taxon>Pyrolobus</taxon>
    </lineage>
</organism>
<keyword evidence="2" id="KW-0547">Nucleotide-binding</keyword>
<keyword evidence="3" id="KW-0067">ATP-binding</keyword>
<dbReference type="eggNOG" id="arCOG00194">
    <property type="taxonomic scope" value="Archaea"/>
</dbReference>
<dbReference type="AlphaFoldDB" id="G0EH68"/>
<gene>
    <name evidence="5" type="ordered locus">Pyrfu_1434</name>
</gene>
<protein>
    <submittedName>
        <fullName evidence="5">ABC transporter-related protein</fullName>
    </submittedName>
</protein>
<evidence type="ECO:0000313" key="5">
    <source>
        <dbReference type="EMBL" id="AEM39292.1"/>
    </source>
</evidence>
<dbReference type="InterPro" id="IPR050763">
    <property type="entry name" value="ABC_transporter_ATP-binding"/>
</dbReference>
<evidence type="ECO:0000256" key="1">
    <source>
        <dbReference type="ARBA" id="ARBA00022448"/>
    </source>
</evidence>
<reference evidence="5 6" key="1">
    <citation type="journal article" date="2011" name="Stand. Genomic Sci.">
        <title>Complete genome sequence of the hyperthermophilic chemolithoautotroph Pyrolobus fumarii type strain (1A).</title>
        <authorList>
            <person name="Anderson I."/>
            <person name="Goker M."/>
            <person name="Nolan M."/>
            <person name="Lucas S."/>
            <person name="Hammon N."/>
            <person name="Deshpande S."/>
            <person name="Cheng J.F."/>
            <person name="Tapia R."/>
            <person name="Han C."/>
            <person name="Goodwin L."/>
            <person name="Pitluck S."/>
            <person name="Huntemann M."/>
            <person name="Liolios K."/>
            <person name="Ivanova N."/>
            <person name="Pagani I."/>
            <person name="Mavromatis K."/>
            <person name="Ovchinikova G."/>
            <person name="Pati A."/>
            <person name="Chen A."/>
            <person name="Palaniappan K."/>
            <person name="Land M."/>
            <person name="Hauser L."/>
            <person name="Brambilla E.M."/>
            <person name="Huber H."/>
            <person name="Yasawong M."/>
            <person name="Rohde M."/>
            <person name="Spring S."/>
            <person name="Abt B."/>
            <person name="Sikorski J."/>
            <person name="Wirth R."/>
            <person name="Detter J.C."/>
            <person name="Woyke T."/>
            <person name="Bristow J."/>
            <person name="Eisen J.A."/>
            <person name="Markowitz V."/>
            <person name="Hugenholtz P."/>
            <person name="Kyrpides N.C."/>
            <person name="Klenk H.P."/>
            <person name="Lapidus A."/>
        </authorList>
    </citation>
    <scope>NUCLEOTIDE SEQUENCE [LARGE SCALE GENOMIC DNA]</scope>
    <source>
        <strain evidence="6">DSM 11204 / 1A</strain>
    </source>
</reference>
<dbReference type="RefSeq" id="WP_014026969.1">
    <property type="nucleotide sequence ID" value="NC_015931.1"/>
</dbReference>
<evidence type="ECO:0000256" key="2">
    <source>
        <dbReference type="ARBA" id="ARBA00022741"/>
    </source>
</evidence>
<keyword evidence="6" id="KW-1185">Reference proteome</keyword>
<dbReference type="InterPro" id="IPR003593">
    <property type="entry name" value="AAA+_ATPase"/>
</dbReference>
<dbReference type="GO" id="GO:0016887">
    <property type="term" value="F:ATP hydrolysis activity"/>
    <property type="evidence" value="ECO:0007669"/>
    <property type="project" value="InterPro"/>
</dbReference>
<dbReference type="InParanoid" id="G0EH68"/>